<comment type="caution">
    <text evidence="2">The sequence shown here is derived from an EMBL/GenBank/DDBJ whole genome shotgun (WGS) entry which is preliminary data.</text>
</comment>
<dbReference type="AlphaFoldDB" id="A0AAV4PDP7"/>
<proteinExistence type="predicted"/>
<dbReference type="Proteomes" id="UP001054837">
    <property type="component" value="Unassembled WGS sequence"/>
</dbReference>
<organism evidence="2 3">
    <name type="scientific">Caerostris darwini</name>
    <dbReference type="NCBI Taxonomy" id="1538125"/>
    <lineage>
        <taxon>Eukaryota</taxon>
        <taxon>Metazoa</taxon>
        <taxon>Ecdysozoa</taxon>
        <taxon>Arthropoda</taxon>
        <taxon>Chelicerata</taxon>
        <taxon>Arachnida</taxon>
        <taxon>Araneae</taxon>
        <taxon>Araneomorphae</taxon>
        <taxon>Entelegynae</taxon>
        <taxon>Araneoidea</taxon>
        <taxon>Araneidae</taxon>
        <taxon>Caerostris</taxon>
    </lineage>
</organism>
<evidence type="ECO:0000313" key="2">
    <source>
        <dbReference type="EMBL" id="GIX94266.1"/>
    </source>
</evidence>
<name>A0AAV4PDP7_9ARAC</name>
<protein>
    <submittedName>
        <fullName evidence="2">Uncharacterized protein</fullName>
    </submittedName>
</protein>
<gene>
    <name evidence="2" type="ORF">CDAR_562091</name>
</gene>
<feature type="region of interest" description="Disordered" evidence="1">
    <location>
        <begin position="22"/>
        <end position="46"/>
    </location>
</feature>
<keyword evidence="3" id="KW-1185">Reference proteome</keyword>
<dbReference type="EMBL" id="BPLQ01002587">
    <property type="protein sequence ID" value="GIX94266.1"/>
    <property type="molecule type" value="Genomic_DNA"/>
</dbReference>
<evidence type="ECO:0000313" key="3">
    <source>
        <dbReference type="Proteomes" id="UP001054837"/>
    </source>
</evidence>
<sequence length="83" mass="9461">MILEYKRVVGVFGKSSERERIRESKLGRKGGVANDLEGPGRAHDPQRLHRQTPLKRVVGGRVPALRQRFAKSPTYHLLHLPVR</sequence>
<evidence type="ECO:0000256" key="1">
    <source>
        <dbReference type="SAM" id="MobiDB-lite"/>
    </source>
</evidence>
<accession>A0AAV4PDP7</accession>
<reference evidence="2 3" key="1">
    <citation type="submission" date="2021-06" db="EMBL/GenBank/DDBJ databases">
        <title>Caerostris darwini draft genome.</title>
        <authorList>
            <person name="Kono N."/>
            <person name="Arakawa K."/>
        </authorList>
    </citation>
    <scope>NUCLEOTIDE SEQUENCE [LARGE SCALE GENOMIC DNA]</scope>
</reference>